<protein>
    <submittedName>
        <fullName evidence="7">G5770 protein</fullName>
    </submittedName>
</protein>
<evidence type="ECO:0000313" key="7">
    <source>
        <dbReference type="EMBL" id="CAL5223282.1"/>
    </source>
</evidence>
<reference evidence="7 8" key="1">
    <citation type="submission" date="2024-06" db="EMBL/GenBank/DDBJ databases">
        <authorList>
            <person name="Kraege A."/>
            <person name="Thomma B."/>
        </authorList>
    </citation>
    <scope>NUCLEOTIDE SEQUENCE [LARGE SCALE GENOMIC DNA]</scope>
</reference>
<evidence type="ECO:0000256" key="5">
    <source>
        <dbReference type="ARBA" id="ARBA00023136"/>
    </source>
</evidence>
<dbReference type="InterPro" id="IPR007248">
    <property type="entry name" value="Mpv17_PMP22"/>
</dbReference>
<comment type="subcellular location">
    <subcellularLocation>
        <location evidence="1">Membrane</location>
        <topology evidence="1">Multi-pass membrane protein</topology>
    </subcellularLocation>
</comment>
<name>A0ABP1FYS8_9CHLO</name>
<keyword evidence="4 6" id="KW-1133">Transmembrane helix</keyword>
<evidence type="ECO:0000313" key="8">
    <source>
        <dbReference type="Proteomes" id="UP001497392"/>
    </source>
</evidence>
<keyword evidence="8" id="KW-1185">Reference proteome</keyword>
<dbReference type="Pfam" id="PF04117">
    <property type="entry name" value="Mpv17_PMP22"/>
    <property type="match status" value="1"/>
</dbReference>
<evidence type="ECO:0000256" key="6">
    <source>
        <dbReference type="RuleBase" id="RU363053"/>
    </source>
</evidence>
<feature type="transmembrane region" description="Helical" evidence="6">
    <location>
        <begin position="51"/>
        <end position="74"/>
    </location>
</feature>
<comment type="similarity">
    <text evidence="2 6">Belongs to the peroxisomal membrane protein PXMP2/4 family.</text>
</comment>
<evidence type="ECO:0000256" key="3">
    <source>
        <dbReference type="ARBA" id="ARBA00022692"/>
    </source>
</evidence>
<evidence type="ECO:0000256" key="1">
    <source>
        <dbReference type="ARBA" id="ARBA00004141"/>
    </source>
</evidence>
<keyword evidence="5 6" id="KW-0472">Membrane</keyword>
<dbReference type="PANTHER" id="PTHR11266">
    <property type="entry name" value="PEROXISOMAL MEMBRANE PROTEIN 2, PXMP2 MPV17"/>
    <property type="match status" value="1"/>
</dbReference>
<evidence type="ECO:0000256" key="2">
    <source>
        <dbReference type="ARBA" id="ARBA00006824"/>
    </source>
</evidence>
<accession>A0ABP1FYS8</accession>
<organism evidence="7 8">
    <name type="scientific">Coccomyxa viridis</name>
    <dbReference type="NCBI Taxonomy" id="1274662"/>
    <lineage>
        <taxon>Eukaryota</taxon>
        <taxon>Viridiplantae</taxon>
        <taxon>Chlorophyta</taxon>
        <taxon>core chlorophytes</taxon>
        <taxon>Trebouxiophyceae</taxon>
        <taxon>Trebouxiophyceae incertae sedis</taxon>
        <taxon>Coccomyxaceae</taxon>
        <taxon>Coccomyxa</taxon>
    </lineage>
</organism>
<sequence length="155" mass="17791">MRCLVELDCRRLLLTAFFGGALITPVGHYWYQGLDYLFLQKCRWPQASARFVLSKVAADTVLFTPVYVAAFFAFMNNMEGGNLKDLEEKCSKDFWTTTAIEMVVWPPYQVINFARVPLRHQLVVMNGGTILDSAFLCWARSQDDWMPRLSPHTAD</sequence>
<proteinExistence type="inferred from homology"/>
<feature type="transmembrane region" description="Helical" evidence="6">
    <location>
        <begin position="12"/>
        <end position="31"/>
    </location>
</feature>
<comment type="caution">
    <text evidence="7">The sequence shown here is derived from an EMBL/GenBank/DDBJ whole genome shotgun (WGS) entry which is preliminary data.</text>
</comment>
<dbReference type="EMBL" id="CAXHTA020000008">
    <property type="protein sequence ID" value="CAL5223282.1"/>
    <property type="molecule type" value="Genomic_DNA"/>
</dbReference>
<keyword evidence="3 6" id="KW-0812">Transmembrane</keyword>
<evidence type="ECO:0000256" key="4">
    <source>
        <dbReference type="ARBA" id="ARBA00022989"/>
    </source>
</evidence>
<gene>
    <name evidence="7" type="primary">g5770</name>
    <name evidence="7" type="ORF">VP750_LOCUS4941</name>
</gene>
<dbReference type="PANTHER" id="PTHR11266:SF17">
    <property type="entry name" value="PROTEIN MPV17"/>
    <property type="match status" value="1"/>
</dbReference>
<dbReference type="Proteomes" id="UP001497392">
    <property type="component" value="Unassembled WGS sequence"/>
</dbReference>